<evidence type="ECO:0000313" key="3">
    <source>
        <dbReference type="EMBL" id="GLK49755.1"/>
    </source>
</evidence>
<accession>A0ABQ5TCA2</accession>
<evidence type="ECO:0000256" key="1">
    <source>
        <dbReference type="SAM" id="MobiDB-lite"/>
    </source>
</evidence>
<gene>
    <name evidence="3" type="ORF">GCM10017620_27290</name>
</gene>
<protein>
    <submittedName>
        <fullName evidence="3">Uncharacterized protein</fullName>
    </submittedName>
</protein>
<keyword evidence="4" id="KW-1185">Reference proteome</keyword>
<keyword evidence="2" id="KW-0812">Transmembrane</keyword>
<dbReference type="Proteomes" id="UP001143509">
    <property type="component" value="Unassembled WGS sequence"/>
</dbReference>
<evidence type="ECO:0000256" key="2">
    <source>
        <dbReference type="SAM" id="Phobius"/>
    </source>
</evidence>
<proteinExistence type="predicted"/>
<keyword evidence="2" id="KW-0472">Membrane</keyword>
<dbReference type="EMBL" id="BSFD01000011">
    <property type="protein sequence ID" value="GLK49755.1"/>
    <property type="molecule type" value="Genomic_DNA"/>
</dbReference>
<reference evidence="3" key="1">
    <citation type="journal article" date="2014" name="Int. J. Syst. Evol. Microbiol.">
        <title>Complete genome of a new Firmicutes species belonging to the dominant human colonic microbiota ('Ruminococcus bicirculans') reveals two chromosomes and a selective capacity to utilize plant glucans.</title>
        <authorList>
            <consortium name="NISC Comparative Sequencing Program"/>
            <person name="Wegmann U."/>
            <person name="Louis P."/>
            <person name="Goesmann A."/>
            <person name="Henrissat B."/>
            <person name="Duncan S.H."/>
            <person name="Flint H.J."/>
        </authorList>
    </citation>
    <scope>NUCLEOTIDE SEQUENCE</scope>
    <source>
        <strain evidence="3">VKM B-1499</strain>
    </source>
</reference>
<keyword evidence="2" id="KW-1133">Transmembrane helix</keyword>
<feature type="transmembrane region" description="Helical" evidence="2">
    <location>
        <begin position="41"/>
        <end position="59"/>
    </location>
</feature>
<reference evidence="3" key="2">
    <citation type="submission" date="2023-01" db="EMBL/GenBank/DDBJ databases">
        <authorList>
            <person name="Sun Q."/>
            <person name="Evtushenko L."/>
        </authorList>
    </citation>
    <scope>NUCLEOTIDE SEQUENCE</scope>
    <source>
        <strain evidence="3">VKM B-1499</strain>
    </source>
</reference>
<evidence type="ECO:0000313" key="4">
    <source>
        <dbReference type="Proteomes" id="UP001143509"/>
    </source>
</evidence>
<feature type="region of interest" description="Disordered" evidence="1">
    <location>
        <begin position="1"/>
        <end position="34"/>
    </location>
</feature>
<dbReference type="RefSeq" id="WP_271165939.1">
    <property type="nucleotide sequence ID" value="NZ_BSFD01000011.1"/>
</dbReference>
<name>A0ABQ5TCA2_9CAUL</name>
<comment type="caution">
    <text evidence="3">The sequence shown here is derived from an EMBL/GenBank/DDBJ whole genome shotgun (WGS) entry which is preliminary data.</text>
</comment>
<organism evidence="3 4">
    <name type="scientific">Brevundimonas intermedia</name>
    <dbReference type="NCBI Taxonomy" id="74315"/>
    <lineage>
        <taxon>Bacteria</taxon>
        <taxon>Pseudomonadati</taxon>
        <taxon>Pseudomonadota</taxon>
        <taxon>Alphaproteobacteria</taxon>
        <taxon>Caulobacterales</taxon>
        <taxon>Caulobacteraceae</taxon>
        <taxon>Brevundimonas</taxon>
    </lineage>
</organism>
<sequence>MNDDKHSCTGGYDAPPTRPREEAQTREAYAGGSHGGGAPGLGGLFAQGLVLLLAFCWIFDQVALK</sequence>